<keyword evidence="2" id="KW-0285">Flavoprotein</keyword>
<reference evidence="6" key="1">
    <citation type="submission" date="2021-03" db="EMBL/GenBank/DDBJ databases">
        <title>Proteiniclasticum marinus sp. nov., isolated from tidal flat sediment.</title>
        <authorList>
            <person name="Namirimu T."/>
            <person name="Yang J.-A."/>
            <person name="Yang S.-H."/>
            <person name="Kim Y.-J."/>
            <person name="Kwon K.K."/>
        </authorList>
    </citation>
    <scope>NUCLEOTIDE SEQUENCE</scope>
    <source>
        <strain evidence="6">SCR006</strain>
    </source>
</reference>
<name>A0A939HBH3_9CLOT</name>
<dbReference type="GO" id="GO:0016646">
    <property type="term" value="F:oxidoreductase activity, acting on the CH-NH group of donors, NAD or NADP as acceptor"/>
    <property type="evidence" value="ECO:0007669"/>
    <property type="project" value="UniProtKB-ARBA"/>
</dbReference>
<proteinExistence type="inferred from homology"/>
<evidence type="ECO:0000256" key="2">
    <source>
        <dbReference type="ARBA" id="ARBA00022630"/>
    </source>
</evidence>
<gene>
    <name evidence="6" type="ORF">J3A84_07615</name>
</gene>
<dbReference type="AlphaFoldDB" id="A0A939HBH3"/>
<dbReference type="PANTHER" id="PTHR33798:SF5">
    <property type="entry name" value="FLAVIN REDUCTASE LIKE DOMAIN-CONTAINING PROTEIN"/>
    <property type="match status" value="1"/>
</dbReference>
<evidence type="ECO:0000313" key="6">
    <source>
        <dbReference type="EMBL" id="MBO1264892.1"/>
    </source>
</evidence>
<comment type="cofactor">
    <cofactor evidence="1">
        <name>FMN</name>
        <dbReference type="ChEBI" id="CHEBI:58210"/>
    </cofactor>
</comment>
<dbReference type="SUPFAM" id="SSF50475">
    <property type="entry name" value="FMN-binding split barrel"/>
    <property type="match status" value="1"/>
</dbReference>
<dbReference type="Pfam" id="PF01613">
    <property type="entry name" value="Flavin_Reduct"/>
    <property type="match status" value="1"/>
</dbReference>
<dbReference type="SMART" id="SM00903">
    <property type="entry name" value="Flavin_Reduct"/>
    <property type="match status" value="1"/>
</dbReference>
<dbReference type="RefSeq" id="WP_207599417.1">
    <property type="nucleotide sequence ID" value="NZ_JAFNJU010000005.1"/>
</dbReference>
<comment type="caution">
    <text evidence="6">The sequence shown here is derived from an EMBL/GenBank/DDBJ whole genome shotgun (WGS) entry which is preliminary data.</text>
</comment>
<evidence type="ECO:0000256" key="3">
    <source>
        <dbReference type="ARBA" id="ARBA00022643"/>
    </source>
</evidence>
<evidence type="ECO:0000259" key="5">
    <source>
        <dbReference type="SMART" id="SM00903"/>
    </source>
</evidence>
<protein>
    <submittedName>
        <fullName evidence="6">Flavin reductase family protein</fullName>
    </submittedName>
</protein>
<evidence type="ECO:0000256" key="1">
    <source>
        <dbReference type="ARBA" id="ARBA00001917"/>
    </source>
</evidence>
<dbReference type="InterPro" id="IPR012349">
    <property type="entry name" value="Split_barrel_FMN-bd"/>
</dbReference>
<keyword evidence="3" id="KW-0288">FMN</keyword>
<evidence type="ECO:0000313" key="7">
    <source>
        <dbReference type="Proteomes" id="UP000664218"/>
    </source>
</evidence>
<sequence length="202" mass="22496">MISIDPGKNSERENYKLLIGTIIPRPIAFVTTLGEGGVVNAAPFSYFNVVSSSPPLISLSIQRRKGELKDTARNILREKEFVVHGVDEENVDEVNETAASLPSWESELKLTKLTLLESDLVKVPGIQESKVRMECRLVQHMPLGDGDEIGADLFIGRIVRFHIDEKVYEKGRIDPHALSPMSRLAGISYARIGEIISMERPE</sequence>
<dbReference type="Gene3D" id="2.30.110.10">
    <property type="entry name" value="Electron Transport, Fmn-binding Protein, Chain A"/>
    <property type="match status" value="1"/>
</dbReference>
<evidence type="ECO:0000256" key="4">
    <source>
        <dbReference type="ARBA" id="ARBA00038054"/>
    </source>
</evidence>
<dbReference type="GO" id="GO:0010181">
    <property type="term" value="F:FMN binding"/>
    <property type="evidence" value="ECO:0007669"/>
    <property type="project" value="InterPro"/>
</dbReference>
<dbReference type="Proteomes" id="UP000664218">
    <property type="component" value="Unassembled WGS sequence"/>
</dbReference>
<dbReference type="InterPro" id="IPR002563">
    <property type="entry name" value="Flavin_Rdtase-like_dom"/>
</dbReference>
<keyword evidence="7" id="KW-1185">Reference proteome</keyword>
<feature type="domain" description="Flavin reductase like" evidence="5">
    <location>
        <begin position="20"/>
        <end position="175"/>
    </location>
</feature>
<comment type="similarity">
    <text evidence="4">Belongs to the flavoredoxin family.</text>
</comment>
<organism evidence="6 7">
    <name type="scientific">Proteiniclasticum aestuarii</name>
    <dbReference type="NCBI Taxonomy" id="2817862"/>
    <lineage>
        <taxon>Bacteria</taxon>
        <taxon>Bacillati</taxon>
        <taxon>Bacillota</taxon>
        <taxon>Clostridia</taxon>
        <taxon>Eubacteriales</taxon>
        <taxon>Clostridiaceae</taxon>
        <taxon>Proteiniclasticum</taxon>
    </lineage>
</organism>
<dbReference type="EMBL" id="JAFNJU010000005">
    <property type="protein sequence ID" value="MBO1264892.1"/>
    <property type="molecule type" value="Genomic_DNA"/>
</dbReference>
<dbReference type="PANTHER" id="PTHR33798">
    <property type="entry name" value="FLAVOPROTEIN OXYGENASE"/>
    <property type="match status" value="1"/>
</dbReference>
<accession>A0A939HBH3</accession>